<gene>
    <name evidence="1" type="ORF">NDU88_004717</name>
</gene>
<dbReference type="AlphaFoldDB" id="A0AAV7UK17"/>
<proteinExistence type="predicted"/>
<organism evidence="1 2">
    <name type="scientific">Pleurodeles waltl</name>
    <name type="common">Iberian ribbed newt</name>
    <dbReference type="NCBI Taxonomy" id="8319"/>
    <lineage>
        <taxon>Eukaryota</taxon>
        <taxon>Metazoa</taxon>
        <taxon>Chordata</taxon>
        <taxon>Craniata</taxon>
        <taxon>Vertebrata</taxon>
        <taxon>Euteleostomi</taxon>
        <taxon>Amphibia</taxon>
        <taxon>Batrachia</taxon>
        <taxon>Caudata</taxon>
        <taxon>Salamandroidea</taxon>
        <taxon>Salamandridae</taxon>
        <taxon>Pleurodelinae</taxon>
        <taxon>Pleurodeles</taxon>
    </lineage>
</organism>
<evidence type="ECO:0000313" key="1">
    <source>
        <dbReference type="EMBL" id="KAJ1187952.1"/>
    </source>
</evidence>
<protein>
    <submittedName>
        <fullName evidence="1">Uncharacterized protein</fullName>
    </submittedName>
</protein>
<comment type="caution">
    <text evidence="1">The sequence shown here is derived from an EMBL/GenBank/DDBJ whole genome shotgun (WGS) entry which is preliminary data.</text>
</comment>
<evidence type="ECO:0000313" key="2">
    <source>
        <dbReference type="Proteomes" id="UP001066276"/>
    </source>
</evidence>
<name>A0AAV7UK17_PLEWA</name>
<accession>A0AAV7UK17</accession>
<dbReference type="Proteomes" id="UP001066276">
    <property type="component" value="Chromosome 3_1"/>
</dbReference>
<keyword evidence="2" id="KW-1185">Reference proteome</keyword>
<sequence length="178" mass="19366">MTDGKRHGHSRFEVCRLLPSKLEQKRKVRLEKWHSGPPSAGPCGRRLLSVLGRLLAERGGAPVYLLARGASLAAAAVALRPRSTVSSSCARVKERLPLLSGVVPRLLLFLPVRSRSREGARASSFRGAVPRLLHVSRCVQRGRDTPAPANAYAAGNGERRCLDVVAYRSFSHRVACTP</sequence>
<reference evidence="1" key="1">
    <citation type="journal article" date="2022" name="bioRxiv">
        <title>Sequencing and chromosome-scale assembly of the giantPleurodeles waltlgenome.</title>
        <authorList>
            <person name="Brown T."/>
            <person name="Elewa A."/>
            <person name="Iarovenko S."/>
            <person name="Subramanian E."/>
            <person name="Araus A.J."/>
            <person name="Petzold A."/>
            <person name="Susuki M."/>
            <person name="Suzuki K.-i.T."/>
            <person name="Hayashi T."/>
            <person name="Toyoda A."/>
            <person name="Oliveira C."/>
            <person name="Osipova E."/>
            <person name="Leigh N.D."/>
            <person name="Simon A."/>
            <person name="Yun M.H."/>
        </authorList>
    </citation>
    <scope>NUCLEOTIDE SEQUENCE</scope>
    <source>
        <strain evidence="1">20211129_DDA</strain>
        <tissue evidence="1">Liver</tissue>
    </source>
</reference>
<dbReference type="EMBL" id="JANPWB010000005">
    <property type="protein sequence ID" value="KAJ1187952.1"/>
    <property type="molecule type" value="Genomic_DNA"/>
</dbReference>